<dbReference type="EMBL" id="JACNIG010000386">
    <property type="protein sequence ID" value="MBC8434113.1"/>
    <property type="molecule type" value="Genomic_DNA"/>
</dbReference>
<reference evidence="1 2" key="1">
    <citation type="submission" date="2020-08" db="EMBL/GenBank/DDBJ databases">
        <title>Bridging the membrane lipid divide: bacteria of the FCB group superphylum have the potential to synthesize archaeal ether lipids.</title>
        <authorList>
            <person name="Villanueva L."/>
            <person name="Von Meijenfeldt F.A.B."/>
            <person name="Westbye A.B."/>
            <person name="Yadav S."/>
            <person name="Hopmans E.C."/>
            <person name="Dutilh B.E."/>
            <person name="Sinninghe Damste J.S."/>
        </authorList>
    </citation>
    <scope>NUCLEOTIDE SEQUENCE [LARGE SCALE GENOMIC DNA]</scope>
    <source>
        <strain evidence="1">NIOZ-UU17</strain>
    </source>
</reference>
<name>A0A8J6NWP0_9BACT</name>
<evidence type="ECO:0000313" key="2">
    <source>
        <dbReference type="Proteomes" id="UP000605201"/>
    </source>
</evidence>
<sequence>MGDVGELNWVNREGAKKFFVGFVLILEKGFRIRTPQALAGDATKLKFEEYLKVIAIQRFEADIVF</sequence>
<comment type="caution">
    <text evidence="1">The sequence shown here is derived from an EMBL/GenBank/DDBJ whole genome shotgun (WGS) entry which is preliminary data.</text>
</comment>
<protein>
    <submittedName>
        <fullName evidence="1">Uncharacterized protein</fullName>
    </submittedName>
</protein>
<accession>A0A8J6NWP0</accession>
<evidence type="ECO:0000313" key="1">
    <source>
        <dbReference type="EMBL" id="MBC8434113.1"/>
    </source>
</evidence>
<dbReference type="Proteomes" id="UP000605201">
    <property type="component" value="Unassembled WGS sequence"/>
</dbReference>
<dbReference type="AlphaFoldDB" id="A0A8J6NWP0"/>
<gene>
    <name evidence="1" type="ORF">H8D96_19570</name>
</gene>
<organism evidence="1 2">
    <name type="scientific">Candidatus Desulfatibia vada</name>
    <dbReference type="NCBI Taxonomy" id="2841696"/>
    <lineage>
        <taxon>Bacteria</taxon>
        <taxon>Pseudomonadati</taxon>
        <taxon>Thermodesulfobacteriota</taxon>
        <taxon>Desulfobacteria</taxon>
        <taxon>Desulfobacterales</taxon>
        <taxon>Desulfobacterales incertae sedis</taxon>
        <taxon>Candidatus Desulfatibia</taxon>
    </lineage>
</organism>
<proteinExistence type="predicted"/>